<dbReference type="EMBL" id="KZ107847">
    <property type="protein sequence ID" value="OSS47744.1"/>
    <property type="molecule type" value="Genomic_DNA"/>
</dbReference>
<protein>
    <submittedName>
        <fullName evidence="3">Uncharacterized protein</fullName>
    </submittedName>
</protein>
<evidence type="ECO:0000256" key="1">
    <source>
        <dbReference type="SAM" id="MobiDB-lite"/>
    </source>
</evidence>
<evidence type="ECO:0000313" key="3">
    <source>
        <dbReference type="EMBL" id="OSS47744.1"/>
    </source>
</evidence>
<reference evidence="3 4" key="1">
    <citation type="journal article" date="2017" name="Genome Announc.">
        <title>Genome sequence of the saprophytic ascomycete Epicoccum nigrum ICMP 19927 strain isolated from New Zealand.</title>
        <authorList>
            <person name="Fokin M."/>
            <person name="Fleetwood D."/>
            <person name="Weir B.S."/>
            <person name="Villas-Boas S.G."/>
        </authorList>
    </citation>
    <scope>NUCLEOTIDE SEQUENCE [LARGE SCALE GENOMIC DNA]</scope>
    <source>
        <strain evidence="3 4">ICMP 19927</strain>
    </source>
</reference>
<keyword evidence="2" id="KW-0472">Membrane</keyword>
<accession>A0A1Y2LUZ7</accession>
<evidence type="ECO:0000256" key="2">
    <source>
        <dbReference type="SAM" id="Phobius"/>
    </source>
</evidence>
<feature type="transmembrane region" description="Helical" evidence="2">
    <location>
        <begin position="28"/>
        <end position="46"/>
    </location>
</feature>
<keyword evidence="4" id="KW-1185">Reference proteome</keyword>
<feature type="region of interest" description="Disordered" evidence="1">
    <location>
        <begin position="50"/>
        <end position="82"/>
    </location>
</feature>
<dbReference type="InParanoid" id="A0A1Y2LUZ7"/>
<organism evidence="3 4">
    <name type="scientific">Epicoccum nigrum</name>
    <name type="common">Soil fungus</name>
    <name type="synonym">Epicoccum purpurascens</name>
    <dbReference type="NCBI Taxonomy" id="105696"/>
    <lineage>
        <taxon>Eukaryota</taxon>
        <taxon>Fungi</taxon>
        <taxon>Dikarya</taxon>
        <taxon>Ascomycota</taxon>
        <taxon>Pezizomycotina</taxon>
        <taxon>Dothideomycetes</taxon>
        <taxon>Pleosporomycetidae</taxon>
        <taxon>Pleosporales</taxon>
        <taxon>Pleosporineae</taxon>
        <taxon>Didymellaceae</taxon>
        <taxon>Epicoccum</taxon>
    </lineage>
</organism>
<evidence type="ECO:0000313" key="4">
    <source>
        <dbReference type="Proteomes" id="UP000193240"/>
    </source>
</evidence>
<feature type="compositionally biased region" description="Gly residues" evidence="1">
    <location>
        <begin position="108"/>
        <end position="125"/>
    </location>
</feature>
<keyword evidence="2" id="KW-1133">Transmembrane helix</keyword>
<gene>
    <name evidence="3" type="ORF">B5807_06586</name>
</gene>
<dbReference type="AlphaFoldDB" id="A0A1Y2LUZ7"/>
<feature type="region of interest" description="Disordered" evidence="1">
    <location>
        <begin position="95"/>
        <end position="125"/>
    </location>
</feature>
<feature type="compositionally biased region" description="Basic and acidic residues" evidence="1">
    <location>
        <begin position="95"/>
        <end position="104"/>
    </location>
</feature>
<proteinExistence type="predicted"/>
<feature type="region of interest" description="Disordered" evidence="1">
    <location>
        <begin position="1"/>
        <end position="24"/>
    </location>
</feature>
<feature type="compositionally biased region" description="Low complexity" evidence="1">
    <location>
        <begin position="1"/>
        <end position="23"/>
    </location>
</feature>
<dbReference type="Proteomes" id="UP000193240">
    <property type="component" value="Unassembled WGS sequence"/>
</dbReference>
<name>A0A1Y2LUZ7_EPING</name>
<keyword evidence="2" id="KW-0812">Transmembrane</keyword>
<sequence length="125" mass="13145">MFFYPASTNQSTTTSSRTPSPGSNQRDLIIFLSLLAGIIVIVLRITQKQQPAKTSAAPAPAPATPSQPAQPHRQGGSGSVYLPGMEFDLVQKEWDARRREGEKKGLRRGGGAGTVEGRGGAGLGV</sequence>